<evidence type="ECO:0000313" key="3">
    <source>
        <dbReference type="Proteomes" id="UP000595140"/>
    </source>
</evidence>
<dbReference type="EMBL" id="OOIL02001690">
    <property type="protein sequence ID" value="VFQ77718.1"/>
    <property type="molecule type" value="Genomic_DNA"/>
</dbReference>
<dbReference type="OrthoDB" id="447953at2759"/>
<dbReference type="GO" id="GO:1990316">
    <property type="term" value="C:Atg1/ULK1 kinase complex"/>
    <property type="evidence" value="ECO:0007669"/>
    <property type="project" value="TreeGrafter"/>
</dbReference>
<feature type="coiled-coil region" evidence="1">
    <location>
        <begin position="327"/>
        <end position="368"/>
    </location>
</feature>
<dbReference type="AlphaFoldDB" id="A0A484LP54"/>
<organism evidence="2 3">
    <name type="scientific">Cuscuta campestris</name>
    <dbReference type="NCBI Taxonomy" id="132261"/>
    <lineage>
        <taxon>Eukaryota</taxon>
        <taxon>Viridiplantae</taxon>
        <taxon>Streptophyta</taxon>
        <taxon>Embryophyta</taxon>
        <taxon>Tracheophyta</taxon>
        <taxon>Spermatophyta</taxon>
        <taxon>Magnoliopsida</taxon>
        <taxon>eudicotyledons</taxon>
        <taxon>Gunneridae</taxon>
        <taxon>Pentapetalae</taxon>
        <taxon>asterids</taxon>
        <taxon>lamiids</taxon>
        <taxon>Solanales</taxon>
        <taxon>Convolvulaceae</taxon>
        <taxon>Cuscuteae</taxon>
        <taxon>Cuscuta</taxon>
        <taxon>Cuscuta subgen. Grammica</taxon>
        <taxon>Cuscuta sect. Cleistogrammica</taxon>
    </lineage>
</organism>
<dbReference type="GO" id="GO:0060090">
    <property type="term" value="F:molecular adaptor activity"/>
    <property type="evidence" value="ECO:0007669"/>
    <property type="project" value="TreeGrafter"/>
</dbReference>
<keyword evidence="1" id="KW-0175">Coiled coil</keyword>
<accession>A0A484LP54</accession>
<proteinExistence type="predicted"/>
<dbReference type="GO" id="GO:0034517">
    <property type="term" value="P:ribophagy"/>
    <property type="evidence" value="ECO:0007669"/>
    <property type="project" value="TreeGrafter"/>
</dbReference>
<name>A0A484LP54_9ASTE</name>
<dbReference type="GO" id="GO:0034727">
    <property type="term" value="P:piecemeal microautophagy of the nucleus"/>
    <property type="evidence" value="ECO:0007669"/>
    <property type="project" value="TreeGrafter"/>
</dbReference>
<dbReference type="GO" id="GO:0061709">
    <property type="term" value="P:reticulophagy"/>
    <property type="evidence" value="ECO:0007669"/>
    <property type="project" value="TreeGrafter"/>
</dbReference>
<protein>
    <submittedName>
        <fullName evidence="2">Uncharacterized protein</fullName>
    </submittedName>
</protein>
<evidence type="ECO:0000313" key="2">
    <source>
        <dbReference type="EMBL" id="VFQ77718.1"/>
    </source>
</evidence>
<dbReference type="PANTHER" id="PTHR13222:SF1">
    <property type="entry name" value="RB1-INDUCIBLE COILED-COIL PROTEIN 1"/>
    <property type="match status" value="1"/>
</dbReference>
<keyword evidence="3" id="KW-1185">Reference proteome</keyword>
<reference evidence="2 3" key="1">
    <citation type="submission" date="2018-04" db="EMBL/GenBank/DDBJ databases">
        <authorList>
            <person name="Vogel A."/>
        </authorList>
    </citation>
    <scope>NUCLEOTIDE SEQUENCE [LARGE SCALE GENOMIC DNA]</scope>
</reference>
<dbReference type="GO" id="GO:0019901">
    <property type="term" value="F:protein kinase binding"/>
    <property type="evidence" value="ECO:0007669"/>
    <property type="project" value="TreeGrafter"/>
</dbReference>
<dbReference type="GO" id="GO:0000045">
    <property type="term" value="P:autophagosome assembly"/>
    <property type="evidence" value="ECO:0007669"/>
    <property type="project" value="InterPro"/>
</dbReference>
<gene>
    <name evidence="2" type="ORF">CCAM_LOCUS19494</name>
</gene>
<evidence type="ECO:0000256" key="1">
    <source>
        <dbReference type="SAM" id="Coils"/>
    </source>
</evidence>
<dbReference type="Proteomes" id="UP000595140">
    <property type="component" value="Unassembled WGS sequence"/>
</dbReference>
<dbReference type="PANTHER" id="PTHR13222">
    <property type="entry name" value="RB1-INDUCIBLE COILED-COIL"/>
    <property type="match status" value="1"/>
</dbReference>
<sequence length="525" mass="58720">MQALSKDVNMVKKLVDDCLTGQLSSSLRPHDAVSALGPIACLAEVVRMKASMKLYMGITGQLAERLAAKREAKVSRREEFLRVHSPYIPSDVLACMGLFDTPSKCDVNMTPFDTKLLDIDNPELDHYAPEYLLGLSHRGKVDDCGFELPEKIDSVEFLDIVGTIKMEVENAKLRAELASKIALICSISPEVGYESFDDEGKMDRLLQDVREKTSETICLKEEHENHLKSMLKMKQMQCESYEKQIQELEQRLSEHYMPSHNGSMGEGVSNLTTSYPHRDEEHDQFCDEENKTLSSSMVLSMSRPVTASLPSEPAAGPAFCSRLSEDVIELQKALSGNSSQLNEAENEIKRLRNEVDKLIGDLENKRKLFDESQMNYAHLENCLHEAREEAQNHLCAAERASEYSTLCSSAVKMRGLFERLRACNLSGGTAGFAQSLPASSQSLANSINEKSRSELQERCSNVEASNKLLMAECEEKKELVNTLYKKHQLEKQALQMDVLCYLMINLLAVDNPCSSKNALAVDVDI</sequence>
<dbReference type="InterPro" id="IPR040040">
    <property type="entry name" value="ATG11"/>
</dbReference>
<dbReference type="GO" id="GO:0000422">
    <property type="term" value="P:autophagy of mitochondrion"/>
    <property type="evidence" value="ECO:0007669"/>
    <property type="project" value="TreeGrafter"/>
</dbReference>
<dbReference type="GO" id="GO:0034045">
    <property type="term" value="C:phagophore assembly site membrane"/>
    <property type="evidence" value="ECO:0007669"/>
    <property type="project" value="TreeGrafter"/>
</dbReference>